<dbReference type="Proteomes" id="UP000324222">
    <property type="component" value="Unassembled WGS sequence"/>
</dbReference>
<dbReference type="AlphaFoldDB" id="A0A5B7GE15"/>
<sequence>MCVKVQLLHQRPSLGIARHHKVTITWYLFVGGNAPPTDERRTLFPSVVHSLRSLSIYDYLEQWQSLVNCGAVLPLLSSLTPAARTFPRWGVSTHQEN</sequence>
<protein>
    <submittedName>
        <fullName evidence="1">Uncharacterized protein</fullName>
    </submittedName>
</protein>
<evidence type="ECO:0000313" key="1">
    <source>
        <dbReference type="EMBL" id="MPC55839.1"/>
    </source>
</evidence>
<evidence type="ECO:0000313" key="2">
    <source>
        <dbReference type="Proteomes" id="UP000324222"/>
    </source>
</evidence>
<proteinExistence type="predicted"/>
<comment type="caution">
    <text evidence="1">The sequence shown here is derived from an EMBL/GenBank/DDBJ whole genome shotgun (WGS) entry which is preliminary data.</text>
</comment>
<name>A0A5B7GE15_PORTR</name>
<gene>
    <name evidence="1" type="ORF">E2C01_049784</name>
</gene>
<keyword evidence="2" id="KW-1185">Reference proteome</keyword>
<dbReference type="EMBL" id="VSRR010013481">
    <property type="protein sequence ID" value="MPC55839.1"/>
    <property type="molecule type" value="Genomic_DNA"/>
</dbReference>
<reference evidence="1 2" key="1">
    <citation type="submission" date="2019-05" db="EMBL/GenBank/DDBJ databases">
        <title>Another draft genome of Portunus trituberculatus and its Hox gene families provides insights of decapod evolution.</title>
        <authorList>
            <person name="Jeong J.-H."/>
            <person name="Song I."/>
            <person name="Kim S."/>
            <person name="Choi T."/>
            <person name="Kim D."/>
            <person name="Ryu S."/>
            <person name="Kim W."/>
        </authorList>
    </citation>
    <scope>NUCLEOTIDE SEQUENCE [LARGE SCALE GENOMIC DNA]</scope>
    <source>
        <tissue evidence="1">Muscle</tissue>
    </source>
</reference>
<accession>A0A5B7GE15</accession>
<organism evidence="1 2">
    <name type="scientific">Portunus trituberculatus</name>
    <name type="common">Swimming crab</name>
    <name type="synonym">Neptunus trituberculatus</name>
    <dbReference type="NCBI Taxonomy" id="210409"/>
    <lineage>
        <taxon>Eukaryota</taxon>
        <taxon>Metazoa</taxon>
        <taxon>Ecdysozoa</taxon>
        <taxon>Arthropoda</taxon>
        <taxon>Crustacea</taxon>
        <taxon>Multicrustacea</taxon>
        <taxon>Malacostraca</taxon>
        <taxon>Eumalacostraca</taxon>
        <taxon>Eucarida</taxon>
        <taxon>Decapoda</taxon>
        <taxon>Pleocyemata</taxon>
        <taxon>Brachyura</taxon>
        <taxon>Eubrachyura</taxon>
        <taxon>Portunoidea</taxon>
        <taxon>Portunidae</taxon>
        <taxon>Portuninae</taxon>
        <taxon>Portunus</taxon>
    </lineage>
</organism>